<organism evidence="1 2">
    <name type="scientific">Botryotinia convoluta</name>
    <dbReference type="NCBI Taxonomy" id="54673"/>
    <lineage>
        <taxon>Eukaryota</taxon>
        <taxon>Fungi</taxon>
        <taxon>Dikarya</taxon>
        <taxon>Ascomycota</taxon>
        <taxon>Pezizomycotina</taxon>
        <taxon>Leotiomycetes</taxon>
        <taxon>Helotiales</taxon>
        <taxon>Sclerotiniaceae</taxon>
        <taxon>Botryotinia</taxon>
    </lineage>
</organism>
<protein>
    <submittedName>
        <fullName evidence="1">Uncharacterized protein</fullName>
    </submittedName>
</protein>
<keyword evidence="2" id="KW-1185">Reference proteome</keyword>
<gene>
    <name evidence="1" type="ORF">BCON_0359g00050</name>
</gene>
<sequence>MAIAFVNTPFELPAFETNYSISNPRSKPIILTPFLRLSSELQFFYQSKELDARPYLSQREHIERLLFRCTSVLGVQIWLPDPALVTIVRQMFCFCIRMVCQMQLFARSSTFEGQPRSYIFEVIERLREKSNSLSQACLKIFMTDLSLISRESHATSCCPICQLDHQNPHYLKILHPEDEGGAPLKSLPPLEEIPRLSMLTRITIAAEA</sequence>
<proteinExistence type="predicted"/>
<dbReference type="OrthoDB" id="10413884at2759"/>
<dbReference type="EMBL" id="PQXN01000357">
    <property type="protein sequence ID" value="TGO45874.1"/>
    <property type="molecule type" value="Genomic_DNA"/>
</dbReference>
<dbReference type="Proteomes" id="UP000297527">
    <property type="component" value="Unassembled WGS sequence"/>
</dbReference>
<accession>A0A4Z1H9R5</accession>
<name>A0A4Z1H9R5_9HELO</name>
<evidence type="ECO:0000313" key="2">
    <source>
        <dbReference type="Proteomes" id="UP000297527"/>
    </source>
</evidence>
<comment type="caution">
    <text evidence="1">The sequence shown here is derived from an EMBL/GenBank/DDBJ whole genome shotgun (WGS) entry which is preliminary data.</text>
</comment>
<evidence type="ECO:0000313" key="1">
    <source>
        <dbReference type="EMBL" id="TGO45874.1"/>
    </source>
</evidence>
<dbReference type="AlphaFoldDB" id="A0A4Z1H9R5"/>
<reference evidence="1 2" key="1">
    <citation type="submission" date="2017-12" db="EMBL/GenBank/DDBJ databases">
        <title>Comparative genomics of Botrytis spp.</title>
        <authorList>
            <person name="Valero-Jimenez C.A."/>
            <person name="Tapia P."/>
            <person name="Veloso J."/>
            <person name="Silva-Moreno E."/>
            <person name="Staats M."/>
            <person name="Valdes J.H."/>
            <person name="Van Kan J.A.L."/>
        </authorList>
    </citation>
    <scope>NUCLEOTIDE SEQUENCE [LARGE SCALE GENOMIC DNA]</scope>
    <source>
        <strain evidence="1 2">MUCL11595</strain>
    </source>
</reference>